<dbReference type="RefSeq" id="WP_132703818.1">
    <property type="nucleotide sequence ID" value="NZ_SMGI01000001.1"/>
</dbReference>
<evidence type="ECO:0000259" key="3">
    <source>
        <dbReference type="PROSITE" id="PS50930"/>
    </source>
</evidence>
<comment type="caution">
    <text evidence="4">The sequence shown here is derived from an EMBL/GenBank/DDBJ whole genome shotgun (WGS) entry which is preliminary data.</text>
</comment>
<evidence type="ECO:0000256" key="2">
    <source>
        <dbReference type="SAM" id="Phobius"/>
    </source>
</evidence>
<dbReference type="InterPro" id="IPR011123">
    <property type="entry name" value="Y_Y_Y"/>
</dbReference>
<keyword evidence="2" id="KW-1133">Transmembrane helix</keyword>
<dbReference type="PROSITE" id="PS50930">
    <property type="entry name" value="HTH_LYTTR"/>
    <property type="match status" value="1"/>
</dbReference>
<feature type="transmembrane region" description="Helical" evidence="2">
    <location>
        <begin position="704"/>
        <end position="722"/>
    </location>
</feature>
<accession>A0A4R1KVS9</accession>
<keyword evidence="1" id="KW-0597">Phosphoprotein</keyword>
<feature type="domain" description="HTH LytTR-type" evidence="3">
    <location>
        <begin position="752"/>
        <end position="850"/>
    </location>
</feature>
<name>A0A4R1KVS9_9FLAO</name>
<dbReference type="SUPFAM" id="SSF101898">
    <property type="entry name" value="NHL repeat"/>
    <property type="match status" value="1"/>
</dbReference>
<gene>
    <name evidence="4" type="ORF">DFQ05_0823</name>
</gene>
<evidence type="ECO:0000313" key="4">
    <source>
        <dbReference type="EMBL" id="TCK69302.1"/>
    </source>
</evidence>
<dbReference type="InterPro" id="IPR011110">
    <property type="entry name" value="Reg_prop"/>
</dbReference>
<proteinExistence type="predicted"/>
<dbReference type="OrthoDB" id="9809670at2"/>
<evidence type="ECO:0000256" key="1">
    <source>
        <dbReference type="ARBA" id="ARBA00022553"/>
    </source>
</evidence>
<dbReference type="GO" id="GO:0003677">
    <property type="term" value="F:DNA binding"/>
    <property type="evidence" value="ECO:0007669"/>
    <property type="project" value="InterPro"/>
</dbReference>
<dbReference type="InterPro" id="IPR013783">
    <property type="entry name" value="Ig-like_fold"/>
</dbReference>
<dbReference type="EMBL" id="SMGI01000001">
    <property type="protein sequence ID" value="TCK69302.1"/>
    <property type="molecule type" value="Genomic_DNA"/>
</dbReference>
<dbReference type="PANTHER" id="PTHR43547:SF2">
    <property type="entry name" value="HYBRID SIGNAL TRANSDUCTION HISTIDINE KINASE C"/>
    <property type="match status" value="1"/>
</dbReference>
<keyword evidence="2" id="KW-0812">Transmembrane</keyword>
<protein>
    <submittedName>
        <fullName evidence="4">Two component regulator with propeller domain</fullName>
    </submittedName>
</protein>
<dbReference type="AlphaFoldDB" id="A0A4R1KVS9"/>
<dbReference type="Pfam" id="PF07494">
    <property type="entry name" value="Reg_prop"/>
    <property type="match status" value="1"/>
</dbReference>
<dbReference type="Gene3D" id="2.130.10.10">
    <property type="entry name" value="YVTN repeat-like/Quinoprotein amine dehydrogenase"/>
    <property type="match status" value="3"/>
</dbReference>
<dbReference type="Proteomes" id="UP000295714">
    <property type="component" value="Unassembled WGS sequence"/>
</dbReference>
<reference evidence="4 5" key="1">
    <citation type="journal article" date="2015" name="Stand. Genomic Sci.">
        <title>Genomic Encyclopedia of Bacterial and Archaeal Type Strains, Phase III: the genomes of soil and plant-associated and newly described type strains.</title>
        <authorList>
            <person name="Whitman W.B."/>
            <person name="Woyke T."/>
            <person name="Klenk H.P."/>
            <person name="Zhou Y."/>
            <person name="Lilburn T.G."/>
            <person name="Beck B.J."/>
            <person name="De Vos P."/>
            <person name="Vandamme P."/>
            <person name="Eisen J.A."/>
            <person name="Garrity G."/>
            <person name="Hugenholtz P."/>
            <person name="Kyrpides N.C."/>
        </authorList>
    </citation>
    <scope>NUCLEOTIDE SEQUENCE [LARGE SCALE GENOMIC DNA]</scope>
    <source>
        <strain evidence="4 5">CECT 8445</strain>
    </source>
</reference>
<dbReference type="SMART" id="SM00850">
    <property type="entry name" value="LytTR"/>
    <property type="match status" value="1"/>
</dbReference>
<dbReference type="Pfam" id="PF04397">
    <property type="entry name" value="LytTR"/>
    <property type="match status" value="1"/>
</dbReference>
<organism evidence="4 5">
    <name type="scientific">Winogradskyella wandonensis</name>
    <dbReference type="NCBI Taxonomy" id="1442586"/>
    <lineage>
        <taxon>Bacteria</taxon>
        <taxon>Pseudomonadati</taxon>
        <taxon>Bacteroidota</taxon>
        <taxon>Flavobacteriia</taxon>
        <taxon>Flavobacteriales</taxon>
        <taxon>Flavobacteriaceae</taxon>
        <taxon>Winogradskyella</taxon>
    </lineage>
</organism>
<keyword evidence="5" id="KW-1185">Reference proteome</keyword>
<dbReference type="GO" id="GO:0000155">
    <property type="term" value="F:phosphorelay sensor kinase activity"/>
    <property type="evidence" value="ECO:0007669"/>
    <property type="project" value="TreeGrafter"/>
</dbReference>
<dbReference type="SUPFAM" id="SSF63829">
    <property type="entry name" value="Calcium-dependent phosphotriesterase"/>
    <property type="match status" value="1"/>
</dbReference>
<sequence>MKSTLHLIAFVFTLFVGNSQSYIYDHFDVDDGLPSSEVFDVYQDKLGYIWFATDRGLSRYNGYEFKNFTSEDGLPGNTILDFFPQEDGRIFCFELHSKTLFYFNEVFDGFKLYQFNDELKQSLTSRTIIKSIHVDSKGNLTIGGYSIFGFIEITNKGEVINHYNKYYRADLSYSERKSHIMVGVYKKSKLFGSLYYKYDSDNQILAIPTENPNSSRLSVEFLNDTLIAFINIKLVTFSTSKGVSYYETAQNPIGIKRINDTIFWVGYYSQGAEFRDIYGNVLGTFLPNKSVSNFLIDAQGSYWFTTLDDGIFRVKNSDIKVFTNENVNSLVKDDKNQLYAGYYNGDVAKIKNLKIKLLYKGKNDRPAQVEFNSEASEVYASSDFVIRNLAQKQSAISIEGGRKLPENVLSPLVTTASTTYRIVQNDTIALYDVGIRTEDVCIYNGNILIASPSGLYAKKDNKTEPYQPSPLLKSRLYDIDINSTKNTVYIASQDHGLIVFGDSIYNINKTNGLTHNSINEVHVENDSTIWACTNTGLNRIKFKSDNSYTVDTITKTDGLLSNDINDVEIINDTVWVATKRGLCFFEKDLIDRKDTLNVLSLSLKEVRVNKAIIKESNIKLSHNQNSIDFEVEAISLKNTDKIEYLYRLKEIDSSWSRTSNRIISFPSLSPGAYTFEAKAQVNDIENELLSSYSFRILPPFWKSWWFYSLTAIIFCGLIYLFFKFRVLSYNKDIIRELMRLAVKRLKRKEQFYKFRANGEDFKIPTHEILFVHSQGNYLDIVTLKKTYTIRCKIGDFISSTPDSLEYLRVHRSYIIRIDQVSSKGRNWVVIKDNKIPVGETYLKELENIKF</sequence>
<dbReference type="InterPro" id="IPR007492">
    <property type="entry name" value="LytTR_DNA-bd_dom"/>
</dbReference>
<dbReference type="Gene3D" id="2.40.50.1020">
    <property type="entry name" value="LytTr DNA-binding domain"/>
    <property type="match status" value="1"/>
</dbReference>
<dbReference type="Pfam" id="PF07495">
    <property type="entry name" value="Y_Y_Y"/>
    <property type="match status" value="1"/>
</dbReference>
<dbReference type="Gene3D" id="2.60.40.10">
    <property type="entry name" value="Immunoglobulins"/>
    <property type="match status" value="1"/>
</dbReference>
<dbReference type="PANTHER" id="PTHR43547">
    <property type="entry name" value="TWO-COMPONENT HISTIDINE KINASE"/>
    <property type="match status" value="1"/>
</dbReference>
<evidence type="ECO:0000313" key="5">
    <source>
        <dbReference type="Proteomes" id="UP000295714"/>
    </source>
</evidence>
<keyword evidence="2" id="KW-0472">Membrane</keyword>
<dbReference type="InterPro" id="IPR015943">
    <property type="entry name" value="WD40/YVTN_repeat-like_dom_sf"/>
</dbReference>